<dbReference type="Pfam" id="PF01467">
    <property type="entry name" value="CTP_transf_like"/>
    <property type="match status" value="1"/>
</dbReference>
<evidence type="ECO:0000313" key="14">
    <source>
        <dbReference type="Proteomes" id="UP000199249"/>
    </source>
</evidence>
<dbReference type="InterPro" id="IPR004821">
    <property type="entry name" value="Cyt_trans-like"/>
</dbReference>
<dbReference type="PANTHER" id="PTHR39321">
    <property type="entry name" value="NICOTINATE-NUCLEOTIDE ADENYLYLTRANSFERASE-RELATED"/>
    <property type="match status" value="1"/>
</dbReference>
<comment type="function">
    <text evidence="1 11">Catalyzes the reversible adenylation of nicotinate mononucleotide (NaMN) to nicotinic acid adenine dinucleotide (NaAD).</text>
</comment>
<evidence type="ECO:0000256" key="8">
    <source>
        <dbReference type="ARBA" id="ARBA00022840"/>
    </source>
</evidence>
<keyword evidence="14" id="KW-1185">Reference proteome</keyword>
<dbReference type="NCBIfam" id="TIGR00482">
    <property type="entry name" value="nicotinate (nicotinamide) nucleotide adenylyltransferase"/>
    <property type="match status" value="1"/>
</dbReference>
<evidence type="ECO:0000256" key="7">
    <source>
        <dbReference type="ARBA" id="ARBA00022741"/>
    </source>
</evidence>
<dbReference type="STRING" id="651662.SAMN04488069_103176"/>
<dbReference type="GO" id="GO:0009435">
    <property type="term" value="P:NAD+ biosynthetic process"/>
    <property type="evidence" value="ECO:0007669"/>
    <property type="project" value="UniProtKB-UniRule"/>
</dbReference>
<feature type="domain" description="Cytidyltransferase-like" evidence="12">
    <location>
        <begin position="17"/>
        <end position="173"/>
    </location>
</feature>
<dbReference type="CDD" id="cd02165">
    <property type="entry name" value="NMNAT"/>
    <property type="match status" value="1"/>
</dbReference>
<dbReference type="RefSeq" id="WP_092738495.1">
    <property type="nucleotide sequence ID" value="NZ_FNOV01000003.1"/>
</dbReference>
<evidence type="ECO:0000256" key="11">
    <source>
        <dbReference type="HAMAP-Rule" id="MF_00244"/>
    </source>
</evidence>
<keyword evidence="5 11" id="KW-0808">Transferase</keyword>
<name>A0A1H3EJW9_9BACT</name>
<dbReference type="Proteomes" id="UP000199249">
    <property type="component" value="Unassembled WGS sequence"/>
</dbReference>
<dbReference type="GO" id="GO:0004515">
    <property type="term" value="F:nicotinate-nucleotide adenylyltransferase activity"/>
    <property type="evidence" value="ECO:0007669"/>
    <property type="project" value="UniProtKB-UniRule"/>
</dbReference>
<keyword evidence="6 11" id="KW-0548">Nucleotidyltransferase</keyword>
<comment type="pathway">
    <text evidence="2 11">Cofactor biosynthesis; NAD(+) biosynthesis; deamido-NAD(+) from nicotinate D-ribonucleotide: step 1/1.</text>
</comment>
<dbReference type="SUPFAM" id="SSF52374">
    <property type="entry name" value="Nucleotidylyl transferase"/>
    <property type="match status" value="1"/>
</dbReference>
<accession>A0A1H3EJW9</accession>
<evidence type="ECO:0000256" key="3">
    <source>
        <dbReference type="ARBA" id="ARBA00009014"/>
    </source>
</evidence>
<dbReference type="Gene3D" id="3.40.50.620">
    <property type="entry name" value="HUPs"/>
    <property type="match status" value="1"/>
</dbReference>
<dbReference type="PANTHER" id="PTHR39321:SF3">
    <property type="entry name" value="PHOSPHOPANTETHEINE ADENYLYLTRANSFERASE"/>
    <property type="match status" value="1"/>
</dbReference>
<evidence type="ECO:0000256" key="9">
    <source>
        <dbReference type="ARBA" id="ARBA00023027"/>
    </source>
</evidence>
<dbReference type="GO" id="GO:0005524">
    <property type="term" value="F:ATP binding"/>
    <property type="evidence" value="ECO:0007669"/>
    <property type="project" value="UniProtKB-KW"/>
</dbReference>
<evidence type="ECO:0000256" key="1">
    <source>
        <dbReference type="ARBA" id="ARBA00002324"/>
    </source>
</evidence>
<dbReference type="NCBIfam" id="TIGR00125">
    <property type="entry name" value="cyt_tran_rel"/>
    <property type="match status" value="1"/>
</dbReference>
<keyword evidence="8 11" id="KW-0067">ATP-binding</keyword>
<evidence type="ECO:0000256" key="2">
    <source>
        <dbReference type="ARBA" id="ARBA00005019"/>
    </source>
</evidence>
<dbReference type="UniPathway" id="UPA00253">
    <property type="reaction ID" value="UER00332"/>
</dbReference>
<gene>
    <name evidence="11" type="primary">nadD</name>
    <name evidence="13" type="ORF">SAMN04488069_103176</name>
</gene>
<dbReference type="EMBL" id="FNOV01000003">
    <property type="protein sequence ID" value="SDX78897.1"/>
    <property type="molecule type" value="Genomic_DNA"/>
</dbReference>
<proteinExistence type="inferred from homology"/>
<reference evidence="14" key="1">
    <citation type="submission" date="2016-10" db="EMBL/GenBank/DDBJ databases">
        <authorList>
            <person name="Varghese N."/>
            <person name="Submissions S."/>
        </authorList>
    </citation>
    <scope>NUCLEOTIDE SEQUENCE [LARGE SCALE GENOMIC DNA]</scope>
    <source>
        <strain evidence="14">CGMCC 1.8975</strain>
    </source>
</reference>
<sequence>MSSPASVAPSGRKVGLLFGSFNPIHTGHLILANFLATHTDLAEVWLIISPQSPFKAEADLLDEQARLTLVASAIASNERLRVLDIEFRLPKPSYTIDTLDQLRQLYPGREFVLLMGGDNLAGLPRWKAADRLLAEVEIYVYPRPGYVLPEPLPAAVRVVEAPLLDISATFIRRCLHEGLSVRYLLPEAVEQQIREAGYYL</sequence>
<keyword evidence="4 11" id="KW-0662">Pyridine nucleotide biosynthesis</keyword>
<evidence type="ECO:0000256" key="10">
    <source>
        <dbReference type="ARBA" id="ARBA00048721"/>
    </source>
</evidence>
<protein>
    <recommendedName>
        <fullName evidence="11">Probable nicotinate-nucleotide adenylyltransferase</fullName>
        <ecNumber evidence="11">2.7.7.18</ecNumber>
    </recommendedName>
    <alternativeName>
        <fullName evidence="11">Deamido-NAD(+) diphosphorylase</fullName>
    </alternativeName>
    <alternativeName>
        <fullName evidence="11">Deamido-NAD(+) pyrophosphorylase</fullName>
    </alternativeName>
    <alternativeName>
        <fullName evidence="11">Nicotinate mononucleotide adenylyltransferase</fullName>
        <shortName evidence="11">NaMN adenylyltransferase</shortName>
    </alternativeName>
</protein>
<evidence type="ECO:0000256" key="4">
    <source>
        <dbReference type="ARBA" id="ARBA00022642"/>
    </source>
</evidence>
<evidence type="ECO:0000313" key="13">
    <source>
        <dbReference type="EMBL" id="SDX78897.1"/>
    </source>
</evidence>
<dbReference type="EC" id="2.7.7.18" evidence="11"/>
<organism evidence="13 14">
    <name type="scientific">Hymenobacter psychrophilus</name>
    <dbReference type="NCBI Taxonomy" id="651662"/>
    <lineage>
        <taxon>Bacteria</taxon>
        <taxon>Pseudomonadati</taxon>
        <taxon>Bacteroidota</taxon>
        <taxon>Cytophagia</taxon>
        <taxon>Cytophagales</taxon>
        <taxon>Hymenobacteraceae</taxon>
        <taxon>Hymenobacter</taxon>
    </lineage>
</organism>
<keyword evidence="9 11" id="KW-0520">NAD</keyword>
<dbReference type="InterPro" id="IPR005248">
    <property type="entry name" value="NadD/NMNAT"/>
</dbReference>
<dbReference type="OrthoDB" id="5295945at2"/>
<keyword evidence="7 11" id="KW-0547">Nucleotide-binding</keyword>
<dbReference type="InterPro" id="IPR014729">
    <property type="entry name" value="Rossmann-like_a/b/a_fold"/>
</dbReference>
<comment type="similarity">
    <text evidence="3 11">Belongs to the NadD family.</text>
</comment>
<evidence type="ECO:0000256" key="6">
    <source>
        <dbReference type="ARBA" id="ARBA00022695"/>
    </source>
</evidence>
<evidence type="ECO:0000259" key="12">
    <source>
        <dbReference type="Pfam" id="PF01467"/>
    </source>
</evidence>
<dbReference type="AlphaFoldDB" id="A0A1H3EJW9"/>
<comment type="catalytic activity">
    <reaction evidence="10 11">
        <text>nicotinate beta-D-ribonucleotide + ATP + H(+) = deamido-NAD(+) + diphosphate</text>
        <dbReference type="Rhea" id="RHEA:22860"/>
        <dbReference type="ChEBI" id="CHEBI:15378"/>
        <dbReference type="ChEBI" id="CHEBI:30616"/>
        <dbReference type="ChEBI" id="CHEBI:33019"/>
        <dbReference type="ChEBI" id="CHEBI:57502"/>
        <dbReference type="ChEBI" id="CHEBI:58437"/>
        <dbReference type="EC" id="2.7.7.18"/>
    </reaction>
</comment>
<evidence type="ECO:0000256" key="5">
    <source>
        <dbReference type="ARBA" id="ARBA00022679"/>
    </source>
</evidence>
<dbReference type="HAMAP" id="MF_00244">
    <property type="entry name" value="NaMN_adenylyltr"/>
    <property type="match status" value="1"/>
</dbReference>